<sequence>MHCEIFLVSVIVSLGFLTIGEGMSLRGLGVDPRCRCIETESRRIGKQIESVELFPPSSHCKDTEIVATLKISGKEICLDPTAPWVKKVIEKIIANKAP</sequence>
<comment type="function">
    <text evidence="5">Ligand for cxcr3.2. Chemotactic for macrophages.</text>
</comment>
<dbReference type="InterPro" id="IPR001811">
    <property type="entry name" value="Chemokine_IL8-like_dom"/>
</dbReference>
<protein>
    <submittedName>
        <fullName evidence="8">Interleukin-8-like</fullName>
    </submittedName>
</protein>
<dbReference type="SMART" id="SM00199">
    <property type="entry name" value="SCY"/>
    <property type="match status" value="1"/>
</dbReference>
<dbReference type="PANTHER" id="PTHR12015">
    <property type="entry name" value="SMALL INDUCIBLE CYTOKINE A"/>
    <property type="match status" value="1"/>
</dbReference>
<dbReference type="InterPro" id="IPR036048">
    <property type="entry name" value="Interleukin_8-like_sf"/>
</dbReference>
<organism evidence="8 9">
    <name type="scientific">Sinocyclocheilus anshuiensis</name>
    <dbReference type="NCBI Taxonomy" id="1608454"/>
    <lineage>
        <taxon>Eukaryota</taxon>
        <taxon>Metazoa</taxon>
        <taxon>Chordata</taxon>
        <taxon>Craniata</taxon>
        <taxon>Vertebrata</taxon>
        <taxon>Euteleostomi</taxon>
        <taxon>Actinopterygii</taxon>
        <taxon>Neopterygii</taxon>
        <taxon>Teleostei</taxon>
        <taxon>Ostariophysi</taxon>
        <taxon>Cypriniformes</taxon>
        <taxon>Cyprinidae</taxon>
        <taxon>Cyprininae</taxon>
        <taxon>Sinocyclocheilus</taxon>
    </lineage>
</organism>
<dbReference type="CDD" id="cd00273">
    <property type="entry name" value="Chemokine_CXC"/>
    <property type="match status" value="1"/>
</dbReference>
<dbReference type="Ensembl" id="ENSSANT00000005107.1">
    <property type="protein sequence ID" value="ENSSANP00000004751.1"/>
    <property type="gene ID" value="ENSSANG00000002580.1"/>
</dbReference>
<comment type="similarity">
    <text evidence="2">Belongs to the intercrine alpha (chemokine CxC) family.</text>
</comment>
<dbReference type="PRINTS" id="PR00437">
    <property type="entry name" value="SMALLCYTKCXC"/>
</dbReference>
<dbReference type="GO" id="GO:0006955">
    <property type="term" value="P:immune response"/>
    <property type="evidence" value="ECO:0007669"/>
    <property type="project" value="InterPro"/>
</dbReference>
<evidence type="ECO:0000313" key="9">
    <source>
        <dbReference type="Proteomes" id="UP000472260"/>
    </source>
</evidence>
<dbReference type="Proteomes" id="UP000472260">
    <property type="component" value="Unassembled WGS sequence"/>
</dbReference>
<dbReference type="OrthoDB" id="9937393at2759"/>
<dbReference type="GO" id="GO:0008009">
    <property type="term" value="F:chemokine activity"/>
    <property type="evidence" value="ECO:0007669"/>
    <property type="project" value="InterPro"/>
</dbReference>
<dbReference type="InterPro" id="IPR001089">
    <property type="entry name" value="Chemokine_CXC"/>
</dbReference>
<dbReference type="Pfam" id="PF00048">
    <property type="entry name" value="IL8"/>
    <property type="match status" value="1"/>
</dbReference>
<feature type="signal peptide" evidence="6">
    <location>
        <begin position="1"/>
        <end position="22"/>
    </location>
</feature>
<keyword evidence="3" id="KW-0202">Cytokine</keyword>
<reference evidence="8" key="2">
    <citation type="submission" date="2025-09" db="UniProtKB">
        <authorList>
            <consortium name="Ensembl"/>
        </authorList>
    </citation>
    <scope>IDENTIFICATION</scope>
</reference>
<evidence type="ECO:0000256" key="3">
    <source>
        <dbReference type="ARBA" id="ARBA00022514"/>
    </source>
</evidence>
<keyword evidence="4" id="KW-0964">Secreted</keyword>
<feature type="chain" id="PRO_5036466443" evidence="6">
    <location>
        <begin position="23"/>
        <end position="98"/>
    </location>
</feature>
<keyword evidence="6" id="KW-0732">Signal</keyword>
<dbReference type="GO" id="GO:0005615">
    <property type="term" value="C:extracellular space"/>
    <property type="evidence" value="ECO:0007669"/>
    <property type="project" value="UniProtKB-KW"/>
</dbReference>
<comment type="subcellular location">
    <subcellularLocation>
        <location evidence="1">Secreted</location>
    </subcellularLocation>
</comment>
<evidence type="ECO:0000313" key="8">
    <source>
        <dbReference type="Ensembl" id="ENSSANP00000004751.1"/>
    </source>
</evidence>
<dbReference type="AlphaFoldDB" id="A0A671KBC3"/>
<keyword evidence="9" id="KW-1185">Reference proteome</keyword>
<evidence type="ECO:0000256" key="2">
    <source>
        <dbReference type="ARBA" id="ARBA00010665"/>
    </source>
</evidence>
<proteinExistence type="inferred from homology"/>
<dbReference type="PANTHER" id="PTHR12015:SF198">
    <property type="entry name" value="PLATELET BASIC PROTEIN"/>
    <property type="match status" value="1"/>
</dbReference>
<evidence type="ECO:0000259" key="7">
    <source>
        <dbReference type="SMART" id="SM00199"/>
    </source>
</evidence>
<dbReference type="InterPro" id="IPR033899">
    <property type="entry name" value="CXC_Chemokine_domain"/>
</dbReference>
<dbReference type="Gene3D" id="2.40.50.40">
    <property type="match status" value="1"/>
</dbReference>
<dbReference type="SUPFAM" id="SSF54117">
    <property type="entry name" value="Interleukin 8-like chemokines"/>
    <property type="match status" value="1"/>
</dbReference>
<reference evidence="8" key="1">
    <citation type="submission" date="2025-08" db="UniProtKB">
        <authorList>
            <consortium name="Ensembl"/>
        </authorList>
    </citation>
    <scope>IDENTIFICATION</scope>
</reference>
<feature type="domain" description="Chemokine interleukin-8-like" evidence="7">
    <location>
        <begin position="31"/>
        <end position="92"/>
    </location>
</feature>
<dbReference type="PRINTS" id="PR00436">
    <property type="entry name" value="INTERLEUKIN8"/>
</dbReference>
<dbReference type="KEGG" id="sanh:107692705"/>
<evidence type="ECO:0000256" key="1">
    <source>
        <dbReference type="ARBA" id="ARBA00004613"/>
    </source>
</evidence>
<dbReference type="FunFam" id="2.40.50.40:FF:000004">
    <property type="entry name" value="C-X-C motif chemokine"/>
    <property type="match status" value="1"/>
</dbReference>
<evidence type="ECO:0000256" key="4">
    <source>
        <dbReference type="ARBA" id="ARBA00022525"/>
    </source>
</evidence>
<dbReference type="InterPro" id="IPR039809">
    <property type="entry name" value="Chemokine_b/g/d"/>
</dbReference>
<evidence type="ECO:0000256" key="6">
    <source>
        <dbReference type="SAM" id="SignalP"/>
    </source>
</evidence>
<dbReference type="GO" id="GO:0006952">
    <property type="term" value="P:defense response"/>
    <property type="evidence" value="ECO:0007669"/>
    <property type="project" value="InterPro"/>
</dbReference>
<accession>A0A671KBC3</accession>
<dbReference type="GO" id="GO:0042056">
    <property type="term" value="F:chemoattractant activity"/>
    <property type="evidence" value="ECO:0007669"/>
    <property type="project" value="UniProtKB-ARBA"/>
</dbReference>
<evidence type="ECO:0000256" key="5">
    <source>
        <dbReference type="ARBA" id="ARBA00054901"/>
    </source>
</evidence>
<gene>
    <name evidence="8" type="primary">cxcl8a</name>
</gene>
<name>A0A671KBC3_9TELE</name>